<evidence type="ECO:0000259" key="6">
    <source>
        <dbReference type="PROSITE" id="PS50110"/>
    </source>
</evidence>
<evidence type="ECO:0000313" key="8">
    <source>
        <dbReference type="Proteomes" id="UP001596105"/>
    </source>
</evidence>
<dbReference type="Gene3D" id="3.40.50.2300">
    <property type="match status" value="1"/>
</dbReference>
<evidence type="ECO:0000256" key="3">
    <source>
        <dbReference type="ARBA" id="ARBA00023163"/>
    </source>
</evidence>
<dbReference type="CDD" id="cd17536">
    <property type="entry name" value="REC_YesN-like"/>
    <property type="match status" value="1"/>
</dbReference>
<keyword evidence="8" id="KW-1185">Reference proteome</keyword>
<evidence type="ECO:0000256" key="1">
    <source>
        <dbReference type="ARBA" id="ARBA00023015"/>
    </source>
</evidence>
<accession>A0ABW0LZW0</accession>
<evidence type="ECO:0000313" key="7">
    <source>
        <dbReference type="EMBL" id="MFC5470567.1"/>
    </source>
</evidence>
<dbReference type="InterPro" id="IPR009057">
    <property type="entry name" value="Homeodomain-like_sf"/>
</dbReference>
<keyword evidence="3" id="KW-0804">Transcription</keyword>
<sequence length="528" mass="59640">MTSLLVVDDEPFAVKAILKGIDWAGAGIDRVHAAYDAEEAMEILREHPVDIVLCDIEMPEMNGLELQEWINGNKPNAVTVFLTGHANFAFAQQALRLGGYDYLLKPVKHDLLLEVVQRAKDKLRKERERSLWDGQKSIIAERFWQDVLAMRTVPSEANLRRALGEDAPEPSSLMAVVLISVEYWHKEFTFHEEELMEYAIRNAAEELLLQGRPGRAVQDAAGSNLVLLSVGADEPTAYQQGMEERCGRFVSACAEHFYCTVSSFVGSPVPVAGIADAYGILLDAERRHISGEGIVYSERKGEPVRPATRQFVVPLAWDNWMTLLEAGKSDSLMQRLDTLLEELRSRDGDAEAVEAVYHSLLHVVYHVAHKKGWSVRSWIGGRRPGEEPPRTIAQLKAWAERTLLSGLWNLEQDDGTNARLIDQIKAYIQTRLKDVTREEIAANVYLNATYLSRLFKKETGHSLVHYIIDAKIRRAKVMLTESRSSVLEICDSLGYENFSHFSKTFKKIVGLSPLEYRKRYQTLMADKS</sequence>
<dbReference type="PROSITE" id="PS00041">
    <property type="entry name" value="HTH_ARAC_FAMILY_1"/>
    <property type="match status" value="1"/>
</dbReference>
<keyword evidence="4" id="KW-0597">Phosphoprotein</keyword>
<proteinExistence type="predicted"/>
<dbReference type="PANTHER" id="PTHR43280">
    <property type="entry name" value="ARAC-FAMILY TRANSCRIPTIONAL REGULATOR"/>
    <property type="match status" value="1"/>
</dbReference>
<dbReference type="PRINTS" id="PR00032">
    <property type="entry name" value="HTHARAC"/>
</dbReference>
<reference evidence="8" key="1">
    <citation type="journal article" date="2019" name="Int. J. Syst. Evol. Microbiol.">
        <title>The Global Catalogue of Microorganisms (GCM) 10K type strain sequencing project: providing services to taxonomists for standard genome sequencing and annotation.</title>
        <authorList>
            <consortium name="The Broad Institute Genomics Platform"/>
            <consortium name="The Broad Institute Genome Sequencing Center for Infectious Disease"/>
            <person name="Wu L."/>
            <person name="Ma J."/>
        </authorList>
    </citation>
    <scope>NUCLEOTIDE SEQUENCE [LARGE SCALE GENOMIC DNA]</scope>
    <source>
        <strain evidence="8">CCUG 57113</strain>
    </source>
</reference>
<evidence type="ECO:0000256" key="4">
    <source>
        <dbReference type="PROSITE-ProRule" id="PRU00169"/>
    </source>
</evidence>
<dbReference type="Gene3D" id="1.10.10.60">
    <property type="entry name" value="Homeodomain-like"/>
    <property type="match status" value="2"/>
</dbReference>
<dbReference type="Pfam" id="PF00072">
    <property type="entry name" value="Response_reg"/>
    <property type="match status" value="1"/>
</dbReference>
<keyword evidence="1" id="KW-0805">Transcription regulation</keyword>
<dbReference type="InterPro" id="IPR018062">
    <property type="entry name" value="HTH_AraC-typ_CS"/>
</dbReference>
<keyword evidence="2" id="KW-0238">DNA-binding</keyword>
<dbReference type="SMART" id="SM00342">
    <property type="entry name" value="HTH_ARAC"/>
    <property type="match status" value="1"/>
</dbReference>
<dbReference type="InterPro" id="IPR020449">
    <property type="entry name" value="Tscrpt_reg_AraC-type_HTH"/>
</dbReference>
<dbReference type="InterPro" id="IPR001789">
    <property type="entry name" value="Sig_transdc_resp-reg_receiver"/>
</dbReference>
<feature type="domain" description="HTH araC/xylS-type" evidence="5">
    <location>
        <begin position="422"/>
        <end position="519"/>
    </location>
</feature>
<dbReference type="InterPro" id="IPR011006">
    <property type="entry name" value="CheY-like_superfamily"/>
</dbReference>
<dbReference type="Proteomes" id="UP001596105">
    <property type="component" value="Unassembled WGS sequence"/>
</dbReference>
<organism evidence="7 8">
    <name type="scientific">Cohnella suwonensis</name>
    <dbReference type="NCBI Taxonomy" id="696072"/>
    <lineage>
        <taxon>Bacteria</taxon>
        <taxon>Bacillati</taxon>
        <taxon>Bacillota</taxon>
        <taxon>Bacilli</taxon>
        <taxon>Bacillales</taxon>
        <taxon>Paenibacillaceae</taxon>
        <taxon>Cohnella</taxon>
    </lineage>
</organism>
<dbReference type="PANTHER" id="PTHR43280:SF2">
    <property type="entry name" value="HTH-TYPE TRANSCRIPTIONAL REGULATOR EXSA"/>
    <property type="match status" value="1"/>
</dbReference>
<dbReference type="PROSITE" id="PS50110">
    <property type="entry name" value="RESPONSE_REGULATORY"/>
    <property type="match status" value="1"/>
</dbReference>
<dbReference type="EMBL" id="JBHSMH010000067">
    <property type="protein sequence ID" value="MFC5470567.1"/>
    <property type="molecule type" value="Genomic_DNA"/>
</dbReference>
<comment type="caution">
    <text evidence="7">The sequence shown here is derived from an EMBL/GenBank/DDBJ whole genome shotgun (WGS) entry which is preliminary data.</text>
</comment>
<dbReference type="SUPFAM" id="SSF52172">
    <property type="entry name" value="CheY-like"/>
    <property type="match status" value="1"/>
</dbReference>
<evidence type="ECO:0000256" key="2">
    <source>
        <dbReference type="ARBA" id="ARBA00023125"/>
    </source>
</evidence>
<protein>
    <submittedName>
        <fullName evidence="7">Response regulator</fullName>
    </submittedName>
</protein>
<evidence type="ECO:0000259" key="5">
    <source>
        <dbReference type="PROSITE" id="PS01124"/>
    </source>
</evidence>
<feature type="domain" description="Response regulatory" evidence="6">
    <location>
        <begin position="3"/>
        <end position="120"/>
    </location>
</feature>
<name>A0ABW0LZW0_9BACL</name>
<dbReference type="RefSeq" id="WP_209749005.1">
    <property type="nucleotide sequence ID" value="NZ_JBHSMH010000067.1"/>
</dbReference>
<gene>
    <name evidence="7" type="ORF">ACFPPD_17890</name>
</gene>
<dbReference type="Pfam" id="PF12833">
    <property type="entry name" value="HTH_18"/>
    <property type="match status" value="1"/>
</dbReference>
<dbReference type="SMART" id="SM00448">
    <property type="entry name" value="REC"/>
    <property type="match status" value="1"/>
</dbReference>
<feature type="modified residue" description="4-aspartylphosphate" evidence="4">
    <location>
        <position position="55"/>
    </location>
</feature>
<dbReference type="InterPro" id="IPR018060">
    <property type="entry name" value="HTH_AraC"/>
</dbReference>
<dbReference type="SUPFAM" id="SSF46689">
    <property type="entry name" value="Homeodomain-like"/>
    <property type="match status" value="2"/>
</dbReference>
<dbReference type="PROSITE" id="PS01124">
    <property type="entry name" value="HTH_ARAC_FAMILY_2"/>
    <property type="match status" value="1"/>
</dbReference>